<dbReference type="InterPro" id="IPR032675">
    <property type="entry name" value="LRR_dom_sf"/>
</dbReference>
<dbReference type="PANTHER" id="PTHR33463">
    <property type="entry name" value="NB-ARC DOMAIN-CONTAINING PROTEIN-RELATED"/>
    <property type="match status" value="1"/>
</dbReference>
<dbReference type="GO" id="GO:0005524">
    <property type="term" value="F:ATP binding"/>
    <property type="evidence" value="ECO:0007669"/>
    <property type="project" value="UniProtKB-KW"/>
</dbReference>
<accession>W1NSD5</accession>
<keyword evidence="9" id="KW-1185">Reference proteome</keyword>
<dbReference type="Gene3D" id="1.10.8.430">
    <property type="entry name" value="Helical domain of apoptotic protease-activating factors"/>
    <property type="match status" value="1"/>
</dbReference>
<dbReference type="eggNOG" id="KOG4658">
    <property type="taxonomic scope" value="Eukaryota"/>
</dbReference>
<keyword evidence="4" id="KW-0547">Nucleotide-binding</keyword>
<evidence type="ECO:0000259" key="7">
    <source>
        <dbReference type="Pfam" id="PF23559"/>
    </source>
</evidence>
<dbReference type="AlphaFoldDB" id="W1NSD5"/>
<evidence type="ECO:0000313" key="8">
    <source>
        <dbReference type="EMBL" id="ERM97729.1"/>
    </source>
</evidence>
<dbReference type="Gene3D" id="3.40.50.300">
    <property type="entry name" value="P-loop containing nucleotide triphosphate hydrolases"/>
    <property type="match status" value="1"/>
</dbReference>
<feature type="domain" description="Disease resistance protein winged helix" evidence="7">
    <location>
        <begin position="391"/>
        <end position="459"/>
    </location>
</feature>
<dbReference type="InterPro" id="IPR002182">
    <property type="entry name" value="NB-ARC"/>
</dbReference>
<dbReference type="GO" id="GO:0006952">
    <property type="term" value="P:defense response"/>
    <property type="evidence" value="ECO:0007669"/>
    <property type="project" value="UniProtKB-KW"/>
</dbReference>
<dbReference type="HOGENOM" id="CLU_000427_4_0_1"/>
<dbReference type="Gene3D" id="1.10.10.10">
    <property type="entry name" value="Winged helix-like DNA-binding domain superfamily/Winged helix DNA-binding domain"/>
    <property type="match status" value="1"/>
</dbReference>
<dbReference type="InterPro" id="IPR042197">
    <property type="entry name" value="Apaf_helical"/>
</dbReference>
<protein>
    <submittedName>
        <fullName evidence="8">Uncharacterized protein</fullName>
    </submittedName>
</protein>
<dbReference type="Pfam" id="PF23559">
    <property type="entry name" value="WHD_DRP"/>
    <property type="match status" value="1"/>
</dbReference>
<name>W1NSD5_AMBTC</name>
<evidence type="ECO:0000259" key="5">
    <source>
        <dbReference type="Pfam" id="PF00931"/>
    </source>
</evidence>
<dbReference type="SUPFAM" id="SSF52540">
    <property type="entry name" value="P-loop containing nucleoside triphosphate hydrolases"/>
    <property type="match status" value="1"/>
</dbReference>
<keyword evidence="2" id="KW-0677">Repeat</keyword>
<dbReference type="Pfam" id="PF23247">
    <property type="entry name" value="LRR_RPS2"/>
    <property type="match status" value="1"/>
</dbReference>
<dbReference type="Pfam" id="PF00931">
    <property type="entry name" value="NB-ARC"/>
    <property type="match status" value="1"/>
</dbReference>
<gene>
    <name evidence="8" type="ORF">AMTR_s00121p00125720</name>
</gene>
<evidence type="ECO:0000256" key="4">
    <source>
        <dbReference type="ARBA" id="ARBA00022840"/>
    </source>
</evidence>
<organism evidence="8 9">
    <name type="scientific">Amborella trichopoda</name>
    <dbReference type="NCBI Taxonomy" id="13333"/>
    <lineage>
        <taxon>Eukaryota</taxon>
        <taxon>Viridiplantae</taxon>
        <taxon>Streptophyta</taxon>
        <taxon>Embryophyta</taxon>
        <taxon>Tracheophyta</taxon>
        <taxon>Spermatophyta</taxon>
        <taxon>Magnoliopsida</taxon>
        <taxon>Amborellales</taxon>
        <taxon>Amborellaceae</taxon>
        <taxon>Amborella</taxon>
    </lineage>
</organism>
<evidence type="ECO:0000256" key="3">
    <source>
        <dbReference type="ARBA" id="ARBA00022821"/>
    </source>
</evidence>
<dbReference type="InterPro" id="IPR058922">
    <property type="entry name" value="WHD_DRP"/>
</dbReference>
<evidence type="ECO:0000259" key="6">
    <source>
        <dbReference type="Pfam" id="PF23247"/>
    </source>
</evidence>
<feature type="domain" description="NB-ARC" evidence="5">
    <location>
        <begin position="143"/>
        <end position="302"/>
    </location>
</feature>
<dbReference type="InterPro" id="IPR027417">
    <property type="entry name" value="P-loop_NTPase"/>
</dbReference>
<keyword evidence="4" id="KW-0067">ATP-binding</keyword>
<dbReference type="SUPFAM" id="SSF52058">
    <property type="entry name" value="L domain-like"/>
    <property type="match status" value="1"/>
</dbReference>
<dbReference type="Gramene" id="ERM97729">
    <property type="protein sequence ID" value="ERM97729"/>
    <property type="gene ID" value="AMTR_s00121p00125720"/>
</dbReference>
<dbReference type="EMBL" id="KI395895">
    <property type="protein sequence ID" value="ERM97729.1"/>
    <property type="molecule type" value="Genomic_DNA"/>
</dbReference>
<dbReference type="FunFam" id="3.40.50.300:FF:001091">
    <property type="entry name" value="Probable disease resistance protein At1g61300"/>
    <property type="match status" value="1"/>
</dbReference>
<dbReference type="Proteomes" id="UP000017836">
    <property type="component" value="Unassembled WGS sequence"/>
</dbReference>
<evidence type="ECO:0000256" key="1">
    <source>
        <dbReference type="ARBA" id="ARBA00008894"/>
    </source>
</evidence>
<proteinExistence type="inferred from homology"/>
<dbReference type="Gene3D" id="3.80.10.10">
    <property type="entry name" value="Ribonuclease Inhibitor"/>
    <property type="match status" value="1"/>
</dbReference>
<dbReference type="InterPro" id="IPR057135">
    <property type="entry name" value="At4g27190-like_LRR"/>
</dbReference>
<comment type="similarity">
    <text evidence="1">Belongs to the disease resistance NB-LRR family.</text>
</comment>
<dbReference type="OMA" id="LEEEAWI"/>
<dbReference type="PRINTS" id="PR00364">
    <property type="entry name" value="DISEASERSIST"/>
</dbReference>
<dbReference type="PANTHER" id="PTHR33463:SF204">
    <property type="entry name" value="NB-ARC DOMAIN-CONTAINING PROTEIN"/>
    <property type="match status" value="1"/>
</dbReference>
<evidence type="ECO:0000313" key="9">
    <source>
        <dbReference type="Proteomes" id="UP000017836"/>
    </source>
</evidence>
<feature type="domain" description="Disease resistance protein At4g27190-like leucine-rich repeats" evidence="6">
    <location>
        <begin position="526"/>
        <end position="625"/>
    </location>
</feature>
<dbReference type="GO" id="GO:0043531">
    <property type="term" value="F:ADP binding"/>
    <property type="evidence" value="ECO:0007669"/>
    <property type="project" value="InterPro"/>
</dbReference>
<dbReference type="FunFam" id="1.10.10.10:FF:000322">
    <property type="entry name" value="Probable disease resistance protein At1g63360"/>
    <property type="match status" value="1"/>
</dbReference>
<dbReference type="InterPro" id="IPR036388">
    <property type="entry name" value="WH-like_DNA-bd_sf"/>
</dbReference>
<keyword evidence="3" id="KW-0611">Plant defense</keyword>
<evidence type="ECO:0000256" key="2">
    <source>
        <dbReference type="ARBA" id="ARBA00022737"/>
    </source>
</evidence>
<reference evidence="9" key="1">
    <citation type="journal article" date="2013" name="Science">
        <title>The Amborella genome and the evolution of flowering plants.</title>
        <authorList>
            <consortium name="Amborella Genome Project"/>
        </authorList>
    </citation>
    <scope>NUCLEOTIDE SEQUENCE [LARGE SCALE GENOMIC DNA]</scope>
</reference>
<sequence length="683" mass="77347">MEIATGVLQIVNIFLEPITRQLGYLFKCREKVQIPDLEANIEATERSGKAATGEAQQWFNRARELEHEADEVVERYHDNKCCFGGLCPNCPSNYKSGRQATKKLSQITTHINLANTVNWSMDRPPPVGREMPTASITGQSTFDKNVTKILECLSNNELGVIGIHGMGGVGKTTVMLEINNSPSQNQGFKRVIWITVSTDVNITRIQKEVMKKLGMNVEDEDMIAERLFSASKEQRFVLILDDLWEKLDLNAIGVPRPNPQNKCKIIITTRSLIVCNRMETDLKIKVDVLLEEEAWILFREKARNVVGLPSIEPIACKVLKECGGLPLAIIVVGCAMRDKDNVHVWENALRALREATMEIEGMEREVFVPLKYSYDELQDENIRQCFLYCSLFPEDCEIEKDNLAERWMCEGLLGRVDSVEDARNKGHGLIEKLIDSCMIEQVRRTDYFVKLHDVIRDVAIRIGSTREGGGFIVEAGLGLKEALRVEEWGEAQQALKVLDLHGTGIKCSQLDFVGLDVVPSLKSLEFLCLSNLRVVRRIWKGDGDHHLLNLRFLLIEDCDVLKNVLLANVVQCLPCLEEMAIMRCRGLEEIISGGQVGQNITLPELKKLQLNGLVKLKSICENAPSLERISVRGYPKLRRLPQGLREAEMLRLIEGEKEWWEGLEWEDERTNSTLLPLFVEIKS</sequence>
<dbReference type="InterPro" id="IPR050905">
    <property type="entry name" value="Plant_NBS-LRR"/>
</dbReference>